<feature type="transmembrane region" description="Helical" evidence="18">
    <location>
        <begin position="460"/>
        <end position="481"/>
    </location>
</feature>
<dbReference type="NCBIfam" id="NF001419">
    <property type="entry name" value="PRK00293.1"/>
    <property type="match status" value="1"/>
</dbReference>
<feature type="domain" description="Thioredoxin" evidence="19">
    <location>
        <begin position="479"/>
        <end position="624"/>
    </location>
</feature>
<proteinExistence type="inferred from homology"/>
<dbReference type="InterPro" id="IPR028250">
    <property type="entry name" value="DsbDN"/>
</dbReference>
<evidence type="ECO:0000256" key="17">
    <source>
        <dbReference type="ARBA" id="ARBA00047804"/>
    </source>
</evidence>
<evidence type="ECO:0000256" key="10">
    <source>
        <dbReference type="ARBA" id="ARBA00022989"/>
    </source>
</evidence>
<keyword evidence="14 18" id="KW-1015">Disulfide bond</keyword>
<feature type="transmembrane region" description="Helical" evidence="18">
    <location>
        <begin position="406"/>
        <end position="424"/>
    </location>
</feature>
<dbReference type="Pfam" id="PF02683">
    <property type="entry name" value="DsbD_TM"/>
    <property type="match status" value="1"/>
</dbReference>
<organism evidence="20 21">
    <name type="scientific">Crenothrix polyspora</name>
    <dbReference type="NCBI Taxonomy" id="360316"/>
    <lineage>
        <taxon>Bacteria</taxon>
        <taxon>Pseudomonadati</taxon>
        <taxon>Pseudomonadota</taxon>
        <taxon>Gammaproteobacteria</taxon>
        <taxon>Methylococcales</taxon>
        <taxon>Crenotrichaceae</taxon>
        <taxon>Crenothrix</taxon>
    </lineage>
</organism>
<comment type="similarity">
    <text evidence="2 18">Belongs to the thioredoxin family. DsbD subfamily.</text>
</comment>
<keyword evidence="10 18" id="KW-1133">Transmembrane helix</keyword>
<dbReference type="InterPro" id="IPR003834">
    <property type="entry name" value="Cyt_c_assmbl_TM_dom"/>
</dbReference>
<evidence type="ECO:0000256" key="5">
    <source>
        <dbReference type="ARBA" id="ARBA00022519"/>
    </source>
</evidence>
<feature type="transmembrane region" description="Helical" evidence="18">
    <location>
        <begin position="365"/>
        <end position="386"/>
    </location>
</feature>
<evidence type="ECO:0000256" key="13">
    <source>
        <dbReference type="ARBA" id="ARBA00023136"/>
    </source>
</evidence>
<keyword evidence="5 18" id="KW-0997">Cell inner membrane</keyword>
<dbReference type="GO" id="GO:0045454">
    <property type="term" value="P:cell redox homeostasis"/>
    <property type="evidence" value="ECO:0007669"/>
    <property type="project" value="TreeGrafter"/>
</dbReference>
<comment type="catalytic activity">
    <reaction evidence="17 18">
        <text>[protein]-dithiol + NADP(+) = [protein]-disulfide + NADPH + H(+)</text>
        <dbReference type="Rhea" id="RHEA:18753"/>
        <dbReference type="Rhea" id="RHEA-COMP:10593"/>
        <dbReference type="Rhea" id="RHEA-COMP:10594"/>
        <dbReference type="ChEBI" id="CHEBI:15378"/>
        <dbReference type="ChEBI" id="CHEBI:29950"/>
        <dbReference type="ChEBI" id="CHEBI:50058"/>
        <dbReference type="ChEBI" id="CHEBI:57783"/>
        <dbReference type="ChEBI" id="CHEBI:58349"/>
        <dbReference type="EC" id="1.8.1.8"/>
    </reaction>
</comment>
<comment type="catalytic activity">
    <reaction evidence="16 18">
        <text>[protein]-dithiol + NAD(+) = [protein]-disulfide + NADH + H(+)</text>
        <dbReference type="Rhea" id="RHEA:18749"/>
        <dbReference type="Rhea" id="RHEA-COMP:10593"/>
        <dbReference type="Rhea" id="RHEA-COMP:10594"/>
        <dbReference type="ChEBI" id="CHEBI:15378"/>
        <dbReference type="ChEBI" id="CHEBI:29950"/>
        <dbReference type="ChEBI" id="CHEBI:50058"/>
        <dbReference type="ChEBI" id="CHEBI:57540"/>
        <dbReference type="ChEBI" id="CHEBI:57945"/>
        <dbReference type="EC" id="1.8.1.8"/>
    </reaction>
</comment>
<feature type="disulfide bond" description="Redox-active" evidence="18">
    <location>
        <begin position="539"/>
        <end position="542"/>
    </location>
</feature>
<gene>
    <name evidence="18 20" type="primary">dsbD</name>
    <name evidence="20" type="ORF">CRENPOLYSF1_870005</name>
</gene>
<keyword evidence="15 18" id="KW-0676">Redox-active center</keyword>
<evidence type="ECO:0000256" key="4">
    <source>
        <dbReference type="ARBA" id="ARBA00022475"/>
    </source>
</evidence>
<feature type="disulfide bond" description="Redox-active" evidence="18">
    <location>
        <begin position="225"/>
        <end position="347"/>
    </location>
</feature>
<evidence type="ECO:0000256" key="16">
    <source>
        <dbReference type="ARBA" id="ARBA00047388"/>
    </source>
</evidence>
<feature type="signal peptide" evidence="18">
    <location>
        <begin position="1"/>
        <end position="21"/>
    </location>
</feature>
<evidence type="ECO:0000256" key="2">
    <source>
        <dbReference type="ARBA" id="ARBA00007241"/>
    </source>
</evidence>
<evidence type="ECO:0000313" key="21">
    <source>
        <dbReference type="Proteomes" id="UP000195667"/>
    </source>
</evidence>
<dbReference type="Pfam" id="PF11412">
    <property type="entry name" value="DsbD_N"/>
    <property type="match status" value="1"/>
</dbReference>
<evidence type="ECO:0000256" key="8">
    <source>
        <dbReference type="ARBA" id="ARBA00022748"/>
    </source>
</evidence>
<dbReference type="AlphaFoldDB" id="A0A1R4HJ76"/>
<dbReference type="GO" id="GO:0009055">
    <property type="term" value="F:electron transfer activity"/>
    <property type="evidence" value="ECO:0007669"/>
    <property type="project" value="UniProtKB-UniRule"/>
</dbReference>
<keyword evidence="21" id="KW-1185">Reference proteome</keyword>
<dbReference type="EMBL" id="FUKI01000167">
    <property type="protein sequence ID" value="SJM96275.1"/>
    <property type="molecule type" value="Genomic_DNA"/>
</dbReference>
<dbReference type="PANTHER" id="PTHR32234:SF0">
    <property type="entry name" value="THIOL:DISULFIDE INTERCHANGE PROTEIN DSBD"/>
    <property type="match status" value="1"/>
</dbReference>
<keyword evidence="11 18" id="KW-0560">Oxidoreductase</keyword>
<dbReference type="GO" id="GO:0017004">
    <property type="term" value="P:cytochrome complex assembly"/>
    <property type="evidence" value="ECO:0007669"/>
    <property type="project" value="UniProtKB-UniRule"/>
</dbReference>
<dbReference type="OrthoDB" id="9811036at2"/>
<dbReference type="InterPro" id="IPR013766">
    <property type="entry name" value="Thioredoxin_domain"/>
</dbReference>
<feature type="transmembrane region" description="Helical" evidence="18">
    <location>
        <begin position="250"/>
        <end position="274"/>
    </location>
</feature>
<dbReference type="SUPFAM" id="SSF52833">
    <property type="entry name" value="Thioredoxin-like"/>
    <property type="match status" value="1"/>
</dbReference>
<comment type="subcellular location">
    <subcellularLocation>
        <location evidence="1 18">Cell inner membrane</location>
        <topology evidence="1 18">Multi-pass membrane protein</topology>
    </subcellularLocation>
</comment>
<dbReference type="PROSITE" id="PS51352">
    <property type="entry name" value="THIOREDOXIN_2"/>
    <property type="match status" value="1"/>
</dbReference>
<evidence type="ECO:0000313" key="20">
    <source>
        <dbReference type="EMBL" id="SJM96275.1"/>
    </source>
</evidence>
<keyword evidence="3 18" id="KW-0813">Transport</keyword>
<dbReference type="PANTHER" id="PTHR32234">
    <property type="entry name" value="THIOL:DISULFIDE INTERCHANGE PROTEIN DSBD"/>
    <property type="match status" value="1"/>
</dbReference>
<evidence type="ECO:0000256" key="9">
    <source>
        <dbReference type="ARBA" id="ARBA00022982"/>
    </source>
</evidence>
<dbReference type="Gene3D" id="2.60.40.1250">
    <property type="entry name" value="Thiol:disulfide interchange protein DsbD, N-terminal domain"/>
    <property type="match status" value="1"/>
</dbReference>
<keyword evidence="13 18" id="KW-0472">Membrane</keyword>
<evidence type="ECO:0000256" key="7">
    <source>
        <dbReference type="ARBA" id="ARBA00022729"/>
    </source>
</evidence>
<evidence type="ECO:0000256" key="14">
    <source>
        <dbReference type="ARBA" id="ARBA00023157"/>
    </source>
</evidence>
<dbReference type="InterPro" id="IPR035671">
    <property type="entry name" value="DsbD_gamma"/>
</dbReference>
<dbReference type="Pfam" id="PF13899">
    <property type="entry name" value="Thioredoxin_7"/>
    <property type="match status" value="1"/>
</dbReference>
<dbReference type="InterPro" id="IPR036249">
    <property type="entry name" value="Thioredoxin-like_sf"/>
</dbReference>
<dbReference type="InterPro" id="IPR036929">
    <property type="entry name" value="DsbDN_sf"/>
</dbReference>
<evidence type="ECO:0000256" key="18">
    <source>
        <dbReference type="HAMAP-Rule" id="MF_00399"/>
    </source>
</evidence>
<reference evidence="21" key="1">
    <citation type="submission" date="2017-02" db="EMBL/GenBank/DDBJ databases">
        <authorList>
            <person name="Daims H."/>
        </authorList>
    </citation>
    <scope>NUCLEOTIDE SEQUENCE [LARGE SCALE GENOMIC DNA]</scope>
</reference>
<keyword evidence="12 18" id="KW-0520">NAD</keyword>
<dbReference type="GO" id="GO:0005886">
    <property type="term" value="C:plasma membrane"/>
    <property type="evidence" value="ECO:0007669"/>
    <property type="project" value="UniProtKB-SubCell"/>
</dbReference>
<dbReference type="RefSeq" id="WP_087145146.1">
    <property type="nucleotide sequence ID" value="NZ_FUKI01000167.1"/>
</dbReference>
<feature type="disulfide bond" description="Redox-active" evidence="18">
    <location>
        <begin position="152"/>
        <end position="158"/>
    </location>
</feature>
<evidence type="ECO:0000256" key="11">
    <source>
        <dbReference type="ARBA" id="ARBA00023002"/>
    </source>
</evidence>
<dbReference type="GO" id="GO:0047134">
    <property type="term" value="F:protein-disulfide reductase [NAD(P)H] activity"/>
    <property type="evidence" value="ECO:0007669"/>
    <property type="project" value="UniProtKB-UniRule"/>
</dbReference>
<dbReference type="HAMAP" id="MF_00399">
    <property type="entry name" value="DbsD"/>
    <property type="match status" value="1"/>
</dbReference>
<feature type="transmembrane region" description="Helical" evidence="18">
    <location>
        <begin position="286"/>
        <end position="308"/>
    </location>
</feature>
<evidence type="ECO:0000256" key="15">
    <source>
        <dbReference type="ARBA" id="ARBA00023284"/>
    </source>
</evidence>
<comment type="function">
    <text evidence="18">Required to facilitate the formation of correct disulfide bonds in some periplasmic proteins and for the assembly of the periplasmic c-type cytochromes. Acts by transferring electrons from cytoplasmic thioredoxin to the periplasm. This transfer involves a cascade of disulfide bond formation and reduction steps.</text>
</comment>
<keyword evidence="7 18" id="KW-0732">Signal</keyword>
<evidence type="ECO:0000256" key="1">
    <source>
        <dbReference type="ARBA" id="ARBA00004429"/>
    </source>
</evidence>
<evidence type="ECO:0000256" key="6">
    <source>
        <dbReference type="ARBA" id="ARBA00022692"/>
    </source>
</evidence>
<name>A0A1R4HJ76_9GAMM</name>
<keyword evidence="8 18" id="KW-0201">Cytochrome c-type biogenesis</keyword>
<dbReference type="InterPro" id="IPR022910">
    <property type="entry name" value="Thiol_diS_interchange_DbsD"/>
</dbReference>
<keyword evidence="4 18" id="KW-1003">Cell membrane</keyword>
<dbReference type="Gene3D" id="3.40.30.10">
    <property type="entry name" value="Glutaredoxin"/>
    <property type="match status" value="1"/>
</dbReference>
<feature type="transmembrane region" description="Helical" evidence="18">
    <location>
        <begin position="206"/>
        <end position="238"/>
    </location>
</feature>
<dbReference type="Proteomes" id="UP000195667">
    <property type="component" value="Unassembled WGS sequence"/>
</dbReference>
<dbReference type="SUPFAM" id="SSF74863">
    <property type="entry name" value="Thiol:disulfide interchange protein DsbD, N-terminal domain (DsbD-alpha)"/>
    <property type="match status" value="1"/>
</dbReference>
<accession>A0A1R4HJ76</accession>
<evidence type="ECO:0000256" key="12">
    <source>
        <dbReference type="ARBA" id="ARBA00023027"/>
    </source>
</evidence>
<keyword evidence="6 18" id="KW-0812">Transmembrane</keyword>
<evidence type="ECO:0000256" key="3">
    <source>
        <dbReference type="ARBA" id="ARBA00022448"/>
    </source>
</evidence>
<feature type="transmembrane region" description="Helical" evidence="18">
    <location>
        <begin position="430"/>
        <end position="448"/>
    </location>
</feature>
<evidence type="ECO:0000259" key="19">
    <source>
        <dbReference type="PROSITE" id="PS51352"/>
    </source>
</evidence>
<dbReference type="EC" id="1.8.1.8" evidence="18"/>
<protein>
    <recommendedName>
        <fullName evidence="18">Thiol:disulfide interchange protein DsbD</fullName>
        <ecNumber evidence="18">1.8.1.8</ecNumber>
    </recommendedName>
    <alternativeName>
        <fullName evidence="18">Protein-disulfide reductase</fullName>
        <shortName evidence="18">Disulfide reductase</shortName>
    </alternativeName>
</protein>
<keyword evidence="9 18" id="KW-0249">Electron transport</keyword>
<feature type="chain" id="PRO_5013412045" description="Thiol:disulfide interchange protein DsbD" evidence="18">
    <location>
        <begin position="22"/>
        <end position="624"/>
    </location>
</feature>
<sequence length="624" mass="67971" precursor="true">MHPCKIIFFCVLALVNYPTWALESTAVATQANPLSQLLKGIPGLQSGSSQDALLPPDQAFQFSARVKDTRTVHVSWQLAKGYYLYREKIQLTVEANPHTSLGTYTMPHGKSKHDEAFGNVEIFYNSLAFDVPLVRTRKSAHTLTLQAKYQGCADRGVCYPPMIKKIELTVPVAEQMQADASPEKFAVTPELSEQDKIVQSLHQDSLWATLLSFFGFGFLLSLTPCIFPMIPILSGLIVGRGKDIPASRGFLMSLCYVLASAATYTVFGILAAVFGSNLQSTFQQPWIILTFSAIFVVLSLSMFDFFHLEVPKSLQAKLHNTSEKHRDGSLWGAAIMGAFSSLIVGPCVAAPLAGALIYIGQTGNVILGGGALFVMGLGMGIPLLILGASAGKLLPKAGDWLHTTKAVFGVIMLGVAVWMLTRILPPEIPMLLWAALLIVPSVYLSATDSLPEICSGWRKLWKGVGLIMLVYGVLLLLGFALGNSNPLKPLQGVGLNGAHDKQQGIVFDKVTSVAALEQRLQLASANHQKVMLDFYADWCISCKEMEADTFTDLRVKSALKDFVLLQADVTQNTDDDKALLAKFNLVGPPGVLFFGMDQHEQTALRVIGYQKAELFLKTLQRVSS</sequence>
<dbReference type="CDD" id="cd02953">
    <property type="entry name" value="DsbDgamma"/>
    <property type="match status" value="1"/>
</dbReference>
<feature type="transmembrane region" description="Helical" evidence="18">
    <location>
        <begin position="329"/>
        <end position="359"/>
    </location>
</feature>